<comment type="similarity">
    <text evidence="2 7">Belongs to the glycosyl hydrolase 1 family.</text>
</comment>
<gene>
    <name evidence="9" type="ORF">CCHLO57077_00007107</name>
</gene>
<dbReference type="InterPro" id="IPR017853">
    <property type="entry name" value="GH"/>
</dbReference>
<organism evidence="9 10">
    <name type="scientific">Clonostachys chloroleuca</name>
    <dbReference type="NCBI Taxonomy" id="1926264"/>
    <lineage>
        <taxon>Eukaryota</taxon>
        <taxon>Fungi</taxon>
        <taxon>Dikarya</taxon>
        <taxon>Ascomycota</taxon>
        <taxon>Pezizomycotina</taxon>
        <taxon>Sordariomycetes</taxon>
        <taxon>Hypocreomycetidae</taxon>
        <taxon>Hypocreales</taxon>
        <taxon>Bionectriaceae</taxon>
        <taxon>Clonostachys</taxon>
    </lineage>
</organism>
<evidence type="ECO:0000313" key="10">
    <source>
        <dbReference type="Proteomes" id="UP001160390"/>
    </source>
</evidence>
<dbReference type="FunFam" id="3.20.20.80:FF:000011">
    <property type="entry name" value="Cytosolic beta-glucosidase"/>
    <property type="match status" value="1"/>
</dbReference>
<dbReference type="SUPFAM" id="SSF51445">
    <property type="entry name" value="(Trans)glycosidases"/>
    <property type="match status" value="1"/>
</dbReference>
<evidence type="ECO:0000256" key="7">
    <source>
        <dbReference type="RuleBase" id="RU003690"/>
    </source>
</evidence>
<dbReference type="EC" id="3.2.1.21" evidence="3"/>
<dbReference type="PANTHER" id="PTHR10353">
    <property type="entry name" value="GLYCOSYL HYDROLASE"/>
    <property type="match status" value="1"/>
</dbReference>
<dbReference type="PRINTS" id="PR00131">
    <property type="entry name" value="GLHYDRLASE1"/>
</dbReference>
<dbReference type="Gene3D" id="3.20.20.80">
    <property type="entry name" value="Glycosidases"/>
    <property type="match status" value="1"/>
</dbReference>
<keyword evidence="5" id="KW-0326">Glycosidase</keyword>
<evidence type="ECO:0000256" key="8">
    <source>
        <dbReference type="SAM" id="MobiDB-lite"/>
    </source>
</evidence>
<dbReference type="InterPro" id="IPR033132">
    <property type="entry name" value="GH_1_N_CS"/>
</dbReference>
<reference evidence="9" key="1">
    <citation type="submission" date="2023-01" db="EMBL/GenBank/DDBJ databases">
        <authorList>
            <person name="Piombo E."/>
        </authorList>
    </citation>
    <scope>NUCLEOTIDE SEQUENCE</scope>
</reference>
<dbReference type="InterPro" id="IPR001360">
    <property type="entry name" value="Glyco_hydro_1"/>
</dbReference>
<evidence type="ECO:0000256" key="6">
    <source>
        <dbReference type="ARBA" id="ARBA00056775"/>
    </source>
</evidence>
<feature type="compositionally biased region" description="Polar residues" evidence="8">
    <location>
        <begin position="187"/>
        <end position="203"/>
    </location>
</feature>
<evidence type="ECO:0000256" key="5">
    <source>
        <dbReference type="ARBA" id="ARBA00023295"/>
    </source>
</evidence>
<comment type="catalytic activity">
    <reaction evidence="1">
        <text>Hydrolysis of terminal, non-reducing beta-D-glucosyl residues with release of beta-D-glucose.</text>
        <dbReference type="EC" id="3.2.1.21"/>
    </reaction>
</comment>
<keyword evidence="4" id="KW-0378">Hydrolase</keyword>
<evidence type="ECO:0000256" key="4">
    <source>
        <dbReference type="ARBA" id="ARBA00022801"/>
    </source>
</evidence>
<dbReference type="AlphaFoldDB" id="A0AA35M9I2"/>
<name>A0AA35M9I2_9HYPO</name>
<dbReference type="EMBL" id="CABFNP030001239">
    <property type="protein sequence ID" value="CAI6092664.1"/>
    <property type="molecule type" value="Genomic_DNA"/>
</dbReference>
<dbReference type="Pfam" id="PF00232">
    <property type="entry name" value="Glyco_hydro_1"/>
    <property type="match status" value="1"/>
</dbReference>
<evidence type="ECO:0000313" key="9">
    <source>
        <dbReference type="EMBL" id="CAI6092664.1"/>
    </source>
</evidence>
<dbReference type="GO" id="GO:0080079">
    <property type="term" value="F:cellobiose glucosidase activity"/>
    <property type="evidence" value="ECO:0007669"/>
    <property type="project" value="UniProtKB-ARBA"/>
</dbReference>
<dbReference type="PANTHER" id="PTHR10353:SF36">
    <property type="entry name" value="LP05116P"/>
    <property type="match status" value="1"/>
</dbReference>
<keyword evidence="10" id="KW-1185">Reference proteome</keyword>
<evidence type="ECO:0000256" key="1">
    <source>
        <dbReference type="ARBA" id="ARBA00000448"/>
    </source>
</evidence>
<dbReference type="PROSITE" id="PS00653">
    <property type="entry name" value="GLYCOSYL_HYDROL_F1_2"/>
    <property type="match status" value="1"/>
</dbReference>
<sequence>MTTPALPPNFEWGFATASYQIEGAVAEDGRGKSIWDTYCHLEPTRTKGANGDVACDHYHRYEQDIELLSRYGAKAYRFSISWSRIIPLGGRNDPVNEAGIAFYNRLIDGLLVRGITPWVTLYHWDLPQGLHDRYGGWLNVDEIQLDFERYARVCFERFGDRVKDWITLNEPWIQSIFGYSTGGNAPGRSSTNKQSTEGDSTTEPWITGKAQIMSHARAVAAYDKDFRPSQKGKIGVSLNGDYYEPWDANDERDKEAAERRMQFHIGWFANPIFLKQDYPECMRTQLGSRLPRFTESDFEILRAAETDFYGMNYYTSQFARHRETPALDTDYVGNVDELQENKKGLPVGEKSGLHWLRSCPGMFRKHLTRVYRLYGKPIYITENGCPCPGEDKMTREEAINDPYRIRYFEKHLDSISKSINEDGSIISGYFAWSLLDNLEWSDGYGPRFGVTFTDYDTLERTPKKSALLLHSMITERQTVKATS</sequence>
<evidence type="ECO:0000256" key="3">
    <source>
        <dbReference type="ARBA" id="ARBA00012744"/>
    </source>
</evidence>
<comment type="caution">
    <text evidence="9">The sequence shown here is derived from an EMBL/GenBank/DDBJ whole genome shotgun (WGS) entry which is preliminary data.</text>
</comment>
<comment type="function">
    <text evidence="6">Plays an important role in cellulose degradation. Shows hydrolytic activity against several glycosidic compounds.</text>
</comment>
<dbReference type="GO" id="GO:0030245">
    <property type="term" value="P:cellulose catabolic process"/>
    <property type="evidence" value="ECO:0007669"/>
    <property type="project" value="UniProtKB-ARBA"/>
</dbReference>
<dbReference type="Proteomes" id="UP001160390">
    <property type="component" value="Unassembled WGS sequence"/>
</dbReference>
<accession>A0AA35M9I2</accession>
<feature type="region of interest" description="Disordered" evidence="8">
    <location>
        <begin position="184"/>
        <end position="203"/>
    </location>
</feature>
<evidence type="ECO:0000256" key="2">
    <source>
        <dbReference type="ARBA" id="ARBA00010838"/>
    </source>
</evidence>
<proteinExistence type="inferred from homology"/>
<protein>
    <recommendedName>
        <fullName evidence="3">beta-glucosidase</fullName>
        <ecNumber evidence="3">3.2.1.21</ecNumber>
    </recommendedName>
</protein>